<name>A0A409XH49_PSICY</name>
<proteinExistence type="predicted"/>
<evidence type="ECO:0000313" key="1">
    <source>
        <dbReference type="EMBL" id="PPQ90087.1"/>
    </source>
</evidence>
<dbReference type="EMBL" id="NHYD01001702">
    <property type="protein sequence ID" value="PPQ90087.1"/>
    <property type="molecule type" value="Genomic_DNA"/>
</dbReference>
<protein>
    <submittedName>
        <fullName evidence="1">Uncharacterized protein</fullName>
    </submittedName>
</protein>
<dbReference type="Proteomes" id="UP000283269">
    <property type="component" value="Unassembled WGS sequence"/>
</dbReference>
<accession>A0A409XH49</accession>
<organism evidence="1 2">
    <name type="scientific">Psilocybe cyanescens</name>
    <dbReference type="NCBI Taxonomy" id="93625"/>
    <lineage>
        <taxon>Eukaryota</taxon>
        <taxon>Fungi</taxon>
        <taxon>Dikarya</taxon>
        <taxon>Basidiomycota</taxon>
        <taxon>Agaricomycotina</taxon>
        <taxon>Agaricomycetes</taxon>
        <taxon>Agaricomycetidae</taxon>
        <taxon>Agaricales</taxon>
        <taxon>Agaricineae</taxon>
        <taxon>Strophariaceae</taxon>
        <taxon>Psilocybe</taxon>
    </lineage>
</organism>
<reference evidence="1 2" key="1">
    <citation type="journal article" date="2018" name="Evol. Lett.">
        <title>Horizontal gene cluster transfer increased hallucinogenic mushroom diversity.</title>
        <authorList>
            <person name="Reynolds H.T."/>
            <person name="Vijayakumar V."/>
            <person name="Gluck-Thaler E."/>
            <person name="Korotkin H.B."/>
            <person name="Matheny P.B."/>
            <person name="Slot J.C."/>
        </authorList>
    </citation>
    <scope>NUCLEOTIDE SEQUENCE [LARGE SCALE GENOMIC DNA]</scope>
    <source>
        <strain evidence="1 2">2631</strain>
    </source>
</reference>
<comment type="caution">
    <text evidence="1">The sequence shown here is derived from an EMBL/GenBank/DDBJ whole genome shotgun (WGS) entry which is preliminary data.</text>
</comment>
<keyword evidence="2" id="KW-1185">Reference proteome</keyword>
<gene>
    <name evidence="1" type="ORF">CVT25_012152</name>
</gene>
<evidence type="ECO:0000313" key="2">
    <source>
        <dbReference type="Proteomes" id="UP000283269"/>
    </source>
</evidence>
<dbReference type="AlphaFoldDB" id="A0A409XH49"/>
<dbReference type="InParanoid" id="A0A409XH49"/>
<sequence length="154" mass="16536">MLETGVLPIFDAGINDLATLLDNLDLQATPSTPDMMPLCPSASMSGRVGGLDWEREDWILAIIAASFVSAEQGHRLLAPATQYTTPAQETRNSSSTISPSAEMCCMLSFLPARTATSLPPAKLAQRSFTPIAMNMSSWAVVDPLKFCISIPFKS</sequence>